<evidence type="ECO:0000313" key="1">
    <source>
        <dbReference type="EMBL" id="RDC63620.1"/>
    </source>
</evidence>
<dbReference type="AlphaFoldDB" id="A0A369QH61"/>
<sequence>MKKHINEESEELIPGLAQEAFKAAYKNAIASGQTVTVVRGSEIVEIGSDGHEKIIGKVKPGKKVIPGKSGFRIR</sequence>
<comment type="caution">
    <text evidence="1">The sequence shown here is derived from an EMBL/GenBank/DDBJ whole genome shotgun (WGS) entry which is preliminary data.</text>
</comment>
<dbReference type="EMBL" id="QASA01000001">
    <property type="protein sequence ID" value="RDC63620.1"/>
    <property type="molecule type" value="Genomic_DNA"/>
</dbReference>
<organism evidence="1 2">
    <name type="scientific">Adhaeribacter pallidiroseus</name>
    <dbReference type="NCBI Taxonomy" id="2072847"/>
    <lineage>
        <taxon>Bacteria</taxon>
        <taxon>Pseudomonadati</taxon>
        <taxon>Bacteroidota</taxon>
        <taxon>Cytophagia</taxon>
        <taxon>Cytophagales</taxon>
        <taxon>Hymenobacteraceae</taxon>
        <taxon>Adhaeribacter</taxon>
    </lineage>
</organism>
<dbReference type="Proteomes" id="UP000253919">
    <property type="component" value="Unassembled WGS sequence"/>
</dbReference>
<dbReference type="RefSeq" id="WP_115372888.1">
    <property type="nucleotide sequence ID" value="NZ_QASA01000001.1"/>
</dbReference>
<proteinExistence type="predicted"/>
<accession>A0A369QH61</accession>
<reference evidence="1 2" key="1">
    <citation type="submission" date="2018-04" db="EMBL/GenBank/DDBJ databases">
        <title>Adhaeribacter sp. HMF7616 genome sequencing and assembly.</title>
        <authorList>
            <person name="Kang H."/>
            <person name="Kang J."/>
            <person name="Cha I."/>
            <person name="Kim H."/>
            <person name="Joh K."/>
        </authorList>
    </citation>
    <scope>NUCLEOTIDE SEQUENCE [LARGE SCALE GENOMIC DNA]</scope>
    <source>
        <strain evidence="1 2">HMF7616</strain>
    </source>
</reference>
<evidence type="ECO:0000313" key="2">
    <source>
        <dbReference type="Proteomes" id="UP000253919"/>
    </source>
</evidence>
<protein>
    <submittedName>
        <fullName evidence="1">Uncharacterized protein</fullName>
    </submittedName>
</protein>
<dbReference type="OrthoDB" id="9941896at2"/>
<name>A0A369QH61_9BACT</name>
<keyword evidence="2" id="KW-1185">Reference proteome</keyword>
<gene>
    <name evidence="1" type="ORF">AHMF7616_02225</name>
</gene>